<dbReference type="EMBL" id="SSTF01000036">
    <property type="protein sequence ID" value="THG24093.1"/>
    <property type="molecule type" value="Genomic_DNA"/>
</dbReference>
<evidence type="ECO:0000313" key="2">
    <source>
        <dbReference type="EMBL" id="THG24093.1"/>
    </source>
</evidence>
<dbReference type="Proteomes" id="UP000306798">
    <property type="component" value="Unassembled WGS sequence"/>
</dbReference>
<sequence length="109" mass="12241">MGTANLRKEVIGSIRDMRAEREQALADYIDTLIRAATAEQDLADARAARDKARGLARDAGNTAAELERAARIIRAHTHHTDNQPEHDDDQPQDTNQHDGHDEHTENQPW</sequence>
<comment type="caution">
    <text evidence="2">The sequence shown here is derived from an EMBL/GenBank/DDBJ whole genome shotgun (WGS) entry which is preliminary data.</text>
</comment>
<reference evidence="2 3" key="1">
    <citation type="submission" date="2019-04" db="EMBL/GenBank/DDBJ databases">
        <title>Microbes associate with the intestines of laboratory mice.</title>
        <authorList>
            <person name="Navarre W."/>
            <person name="Wong E."/>
            <person name="Huang K.C."/>
            <person name="Tropini C."/>
            <person name="Ng K."/>
            <person name="Yu B."/>
        </authorList>
    </citation>
    <scope>NUCLEOTIDE SEQUENCE [LARGE SCALE GENOMIC DNA]</scope>
    <source>
        <strain evidence="2 3">NM87_A27A</strain>
    </source>
</reference>
<evidence type="ECO:0000313" key="3">
    <source>
        <dbReference type="Proteomes" id="UP000306798"/>
    </source>
</evidence>
<proteinExistence type="predicted"/>
<dbReference type="RefSeq" id="WP_136511737.1">
    <property type="nucleotide sequence ID" value="NZ_CP071805.1"/>
</dbReference>
<feature type="region of interest" description="Disordered" evidence="1">
    <location>
        <begin position="71"/>
        <end position="109"/>
    </location>
</feature>
<dbReference type="AlphaFoldDB" id="A0A4S4F3H6"/>
<gene>
    <name evidence="2" type="ORF">E5991_09045</name>
</gene>
<feature type="compositionally biased region" description="Basic and acidic residues" evidence="1">
    <location>
        <begin position="95"/>
        <end position="109"/>
    </location>
</feature>
<accession>A0A4S4F3H6</accession>
<protein>
    <submittedName>
        <fullName evidence="2">Uncharacterized protein</fullName>
    </submittedName>
</protein>
<name>A0A4S4F3H6_9BIFI</name>
<organism evidence="2 3">
    <name type="scientific">Bifidobacterium pseudolongum</name>
    <dbReference type="NCBI Taxonomy" id="1694"/>
    <lineage>
        <taxon>Bacteria</taxon>
        <taxon>Bacillati</taxon>
        <taxon>Actinomycetota</taxon>
        <taxon>Actinomycetes</taxon>
        <taxon>Bifidobacteriales</taxon>
        <taxon>Bifidobacteriaceae</taxon>
        <taxon>Bifidobacterium</taxon>
    </lineage>
</organism>
<evidence type="ECO:0000256" key="1">
    <source>
        <dbReference type="SAM" id="MobiDB-lite"/>
    </source>
</evidence>